<name>C6LUJ8_GIAIB</name>
<dbReference type="AlphaFoldDB" id="C6LUJ8"/>
<reference evidence="3 4" key="1">
    <citation type="journal article" date="2009" name="PLoS Pathog.">
        <title>Draft genome sequencing of giardia intestinalis assemblage B isolate GS: is human giardiasis caused by two different species?</title>
        <authorList>
            <person name="Franzen O."/>
            <person name="Jerlstrom-Hultqvist J."/>
            <person name="Castro E."/>
            <person name="Sherwood E."/>
            <person name="Ankarklev J."/>
            <person name="Reiner D.S."/>
            <person name="Palm D."/>
            <person name="Andersson J.O."/>
            <person name="Andersson B."/>
            <person name="Svard S.G."/>
        </authorList>
    </citation>
    <scope>NUCLEOTIDE SEQUENCE [LARGE SCALE GENOMIC DNA]</scope>
    <source>
        <strain evidence="4">ATCC 50581 / GS clone H7</strain>
    </source>
</reference>
<organism evidence="3 4">
    <name type="scientific">Giardia intestinalis (strain ATCC 50581 / GS clone H7)</name>
    <name type="common">Giardia lamblia</name>
    <dbReference type="NCBI Taxonomy" id="598745"/>
    <lineage>
        <taxon>Eukaryota</taxon>
        <taxon>Metamonada</taxon>
        <taxon>Diplomonadida</taxon>
        <taxon>Hexamitidae</taxon>
        <taxon>Giardiinae</taxon>
        <taxon>Giardia</taxon>
    </lineage>
</organism>
<evidence type="ECO:0000256" key="1">
    <source>
        <dbReference type="SAM" id="Coils"/>
    </source>
</evidence>
<feature type="region of interest" description="Disordered" evidence="2">
    <location>
        <begin position="750"/>
        <end position="797"/>
    </location>
</feature>
<dbReference type="VEuPathDB" id="GiardiaDB:GL50581_2451"/>
<proteinExistence type="predicted"/>
<dbReference type="EMBL" id="ACGJ01002318">
    <property type="protein sequence ID" value="EET00307.1"/>
    <property type="molecule type" value="Genomic_DNA"/>
</dbReference>
<feature type="compositionally biased region" description="Polar residues" evidence="2">
    <location>
        <begin position="626"/>
        <end position="639"/>
    </location>
</feature>
<dbReference type="OrthoDB" id="10255855at2759"/>
<evidence type="ECO:0000256" key="2">
    <source>
        <dbReference type="SAM" id="MobiDB-lite"/>
    </source>
</evidence>
<comment type="caution">
    <text evidence="3">The sequence shown here is derived from an EMBL/GenBank/DDBJ whole genome shotgun (WGS) entry which is preliminary data.</text>
</comment>
<feature type="region of interest" description="Disordered" evidence="2">
    <location>
        <begin position="833"/>
        <end position="870"/>
    </location>
</feature>
<feature type="compositionally biased region" description="Basic residues" evidence="2">
    <location>
        <begin position="772"/>
        <end position="781"/>
    </location>
</feature>
<evidence type="ECO:0000313" key="3">
    <source>
        <dbReference type="EMBL" id="EET00307.1"/>
    </source>
</evidence>
<feature type="compositionally biased region" description="Polar residues" evidence="2">
    <location>
        <begin position="601"/>
        <end position="614"/>
    </location>
</feature>
<feature type="coiled-coil region" evidence="1">
    <location>
        <begin position="539"/>
        <end position="580"/>
    </location>
</feature>
<evidence type="ECO:0000313" key="4">
    <source>
        <dbReference type="Proteomes" id="UP000002488"/>
    </source>
</evidence>
<gene>
    <name evidence="3" type="ORF">GL50581_2451</name>
</gene>
<accession>C6LUJ8</accession>
<protein>
    <submittedName>
        <fullName evidence="3">Uncharacterized protein</fullName>
    </submittedName>
</protein>
<keyword evidence="1" id="KW-0175">Coiled coil</keyword>
<sequence>MIKQRLIEALRALEIPVDEIESIPAIGLLNPVVLTVLILEFIDLLPPEKQIEILHKPPIESLLSNRRIISALDFLCLYDCMASSKISLAPQPKAIAAKSITDIYNGFKGFLRRICHLVQAIISGSSLFPTQNILDGTNTQIAEIGENLLGLSPLVYCVKSNKTTTVSDISNESLLGGSFATQARVGKPFEFTFIDEEIDKFSYKSYTELPFSLDKYIYELNLATLRRVGVCTAPHDIHFSFHLTTTVCHDSSVKDTGTYYVPLHSPAPIILQPESSTFDQVEPELIELSRLRNTSDSEDGDDKPCERIFTQAKQVEEHVEILDPSYAKLGLEGLCSSTTTADIAGSSHALWKHTSNGADGVVLSLVPSSSDTKAKWFVDNSYTDSITKSSQFTSLGTSNTVYEDGNRDEATPQNKFSHLSVTASDKVYEVSPSSSQHSSFRASIEDNKLCSYSQSQSTSNNSGQSPYIYASDEDDSLAPARVTFNEIVEVDPGRYYRLKPFDEMQDVINSTALMNNMSIHIHELENKVSSLVSENGHLIQKYTATVNEHEHEKAALNASLNDALQKIKALETRILELEIKQSSDLYFAKLSASAQPPQSYTVNSEVTRSLTARPQRTRPCPEISFSPAQGDTVAQGTSKGQRDRVVKHTVTDVAVAATIPQPTDNPFTYTTHTSYKSNPNELGLGTNLELRDLDLNVNLASTPARQQTHHTALDPLALSTPKQVDSLSNHEYALAAQRPSLFANMQRLSVTPMKSSERRDRRSESFDGSSQHLKKTKKHRTVSPGRERKDSSASTNSALVKEMLERIISSGSIQNKAYLVGANQVKAETLSSQMRSLSLEREAPMKPPGSPTSNARRFRHTSAVARGTRQ</sequence>
<dbReference type="OMA" id="CMASSKI"/>
<feature type="region of interest" description="Disordered" evidence="2">
    <location>
        <begin position="601"/>
        <end position="642"/>
    </location>
</feature>
<dbReference type="Proteomes" id="UP000002488">
    <property type="component" value="Unassembled WGS sequence"/>
</dbReference>
<feature type="compositionally biased region" description="Basic and acidic residues" evidence="2">
    <location>
        <begin position="755"/>
        <end position="765"/>
    </location>
</feature>